<dbReference type="InterPro" id="IPR036390">
    <property type="entry name" value="WH_DNA-bd_sf"/>
</dbReference>
<dbReference type="Proteomes" id="UP000432464">
    <property type="component" value="Unassembled WGS sequence"/>
</dbReference>
<dbReference type="SMART" id="SM00347">
    <property type="entry name" value="HTH_MARR"/>
    <property type="match status" value="1"/>
</dbReference>
<dbReference type="InterPro" id="IPR039422">
    <property type="entry name" value="MarR/SlyA-like"/>
</dbReference>
<dbReference type="Pfam" id="PF12802">
    <property type="entry name" value="MarR_2"/>
    <property type="match status" value="1"/>
</dbReference>
<evidence type="ECO:0000259" key="1">
    <source>
        <dbReference type="PROSITE" id="PS50995"/>
    </source>
</evidence>
<evidence type="ECO:0000313" key="2">
    <source>
        <dbReference type="EMBL" id="MTE17276.1"/>
    </source>
</evidence>
<dbReference type="GO" id="GO:0003700">
    <property type="term" value="F:DNA-binding transcription factor activity"/>
    <property type="evidence" value="ECO:0007669"/>
    <property type="project" value="InterPro"/>
</dbReference>
<dbReference type="SUPFAM" id="SSF46785">
    <property type="entry name" value="Winged helix' DNA-binding domain"/>
    <property type="match status" value="1"/>
</dbReference>
<dbReference type="PANTHER" id="PTHR33164">
    <property type="entry name" value="TRANSCRIPTIONAL REGULATOR, MARR FAMILY"/>
    <property type="match status" value="1"/>
</dbReference>
<dbReference type="InterPro" id="IPR036388">
    <property type="entry name" value="WH-like_DNA-bd_sf"/>
</dbReference>
<organism evidence="2 3">
    <name type="scientific">Nocardia aurantiaca</name>
    <dbReference type="NCBI Taxonomy" id="2675850"/>
    <lineage>
        <taxon>Bacteria</taxon>
        <taxon>Bacillati</taxon>
        <taxon>Actinomycetota</taxon>
        <taxon>Actinomycetes</taxon>
        <taxon>Mycobacteriales</taxon>
        <taxon>Nocardiaceae</taxon>
        <taxon>Nocardia</taxon>
    </lineage>
</organism>
<sequence length="139" mass="14900">MAGDLQALGRAIKQAQHRHHRALDTRLGAAGTTLAQWDALRAIDREPGSSARALAEETFQSEQAFGTLANRLAARGLIERTPGRGRLIEHRLTAAGRRTLAAGNEIADSVLAESFAELSAAERKTLQALLQRVGAGLRN</sequence>
<dbReference type="Gene3D" id="1.10.10.10">
    <property type="entry name" value="Winged helix-like DNA-binding domain superfamily/Winged helix DNA-binding domain"/>
    <property type="match status" value="1"/>
</dbReference>
<gene>
    <name evidence="2" type="ORF">GLP40_31635</name>
</gene>
<dbReference type="RefSeq" id="WP_154791682.1">
    <property type="nucleotide sequence ID" value="NZ_WMBB01000021.1"/>
</dbReference>
<keyword evidence="3" id="KW-1185">Reference proteome</keyword>
<proteinExistence type="predicted"/>
<name>A0A6I3LAV2_9NOCA</name>
<accession>A0A6I3LAV2</accession>
<dbReference type="PANTHER" id="PTHR33164:SF103">
    <property type="entry name" value="REGULATORY PROTEIN MARR"/>
    <property type="match status" value="1"/>
</dbReference>
<dbReference type="GO" id="GO:0006950">
    <property type="term" value="P:response to stress"/>
    <property type="evidence" value="ECO:0007669"/>
    <property type="project" value="TreeGrafter"/>
</dbReference>
<dbReference type="InterPro" id="IPR000835">
    <property type="entry name" value="HTH_MarR-typ"/>
</dbReference>
<dbReference type="PROSITE" id="PS50995">
    <property type="entry name" value="HTH_MARR_2"/>
    <property type="match status" value="1"/>
</dbReference>
<reference evidence="2 3" key="1">
    <citation type="submission" date="2019-11" db="EMBL/GenBank/DDBJ databases">
        <title>Nocardia sp. nov. CT2-14 isolated from soil.</title>
        <authorList>
            <person name="Kanchanasin P."/>
            <person name="Tanasupawat S."/>
            <person name="Yuki M."/>
            <person name="Kudo T."/>
        </authorList>
    </citation>
    <scope>NUCLEOTIDE SEQUENCE [LARGE SCALE GENOMIC DNA]</scope>
    <source>
        <strain evidence="2 3">CT2-14</strain>
    </source>
</reference>
<dbReference type="EMBL" id="WMBB01000021">
    <property type="protein sequence ID" value="MTE17276.1"/>
    <property type="molecule type" value="Genomic_DNA"/>
</dbReference>
<comment type="caution">
    <text evidence="2">The sequence shown here is derived from an EMBL/GenBank/DDBJ whole genome shotgun (WGS) entry which is preliminary data.</text>
</comment>
<feature type="domain" description="HTH marR-type" evidence="1">
    <location>
        <begin position="1"/>
        <end position="135"/>
    </location>
</feature>
<evidence type="ECO:0000313" key="3">
    <source>
        <dbReference type="Proteomes" id="UP000432464"/>
    </source>
</evidence>
<protein>
    <submittedName>
        <fullName evidence="2">MarR family transcriptional regulator</fullName>
    </submittedName>
</protein>
<dbReference type="AlphaFoldDB" id="A0A6I3LAV2"/>